<protein>
    <submittedName>
        <fullName evidence="1">Uncharacterized protein</fullName>
    </submittedName>
</protein>
<name>A0ABX2NZF3_9BURK</name>
<keyword evidence="2" id="KW-1185">Reference proteome</keyword>
<evidence type="ECO:0000313" key="2">
    <source>
        <dbReference type="Proteomes" id="UP000821598"/>
    </source>
</evidence>
<reference evidence="1 2" key="1">
    <citation type="submission" date="2019-08" db="EMBL/GenBank/DDBJ databases">
        <title>Paraburkholderia simonii sp. nov. and P. youngii sp. nov. Brazilian and Mexican Mimosa-associated rhizobia.</title>
        <authorList>
            <person name="Mavima L."/>
            <person name="Beukes C.W."/>
            <person name="Palmer M."/>
            <person name="De Meyer S.E."/>
            <person name="James E.K."/>
            <person name="Maluk M."/>
            <person name="Avontuur J.R."/>
            <person name="Chan W.Y."/>
            <person name="Venter S.N."/>
            <person name="Steenkamp E.T."/>
        </authorList>
    </citation>
    <scope>NUCLEOTIDE SEQUENCE [LARGE SCALE GENOMIC DNA]</scope>
    <source>
        <strain evidence="1 2">JPY454</strain>
    </source>
</reference>
<gene>
    <name evidence="1" type="ORF">FSB64_39130</name>
</gene>
<organism evidence="1 2">
    <name type="scientific">Paraburkholderia youngii</name>
    <dbReference type="NCBI Taxonomy" id="2782701"/>
    <lineage>
        <taxon>Bacteria</taxon>
        <taxon>Pseudomonadati</taxon>
        <taxon>Pseudomonadota</taxon>
        <taxon>Betaproteobacteria</taxon>
        <taxon>Burkholderiales</taxon>
        <taxon>Burkholderiaceae</taxon>
        <taxon>Paraburkholderia</taxon>
    </lineage>
</organism>
<dbReference type="EMBL" id="VOMC01000095">
    <property type="protein sequence ID" value="NVI09537.1"/>
    <property type="molecule type" value="Genomic_DNA"/>
</dbReference>
<accession>A0ABX2NZF3</accession>
<dbReference type="Proteomes" id="UP000821598">
    <property type="component" value="Unassembled WGS sequence"/>
</dbReference>
<proteinExistence type="predicted"/>
<evidence type="ECO:0000313" key="1">
    <source>
        <dbReference type="EMBL" id="NVI09537.1"/>
    </source>
</evidence>
<comment type="caution">
    <text evidence="1">The sequence shown here is derived from an EMBL/GenBank/DDBJ whole genome shotgun (WGS) entry which is preliminary data.</text>
</comment>
<sequence>MAEAMSQATDSSALSCALTKASYLLPRAFPDTTERPSVIVYSIGFLTKKNGTVRARKEKVANDLPDELAVGPADAIKGGFSWRL</sequence>